<gene>
    <name evidence="2" type="ORF">STAS_30845</name>
</gene>
<dbReference type="SMART" id="SM00256">
    <property type="entry name" value="FBOX"/>
    <property type="match status" value="1"/>
</dbReference>
<dbReference type="CDD" id="cd22160">
    <property type="entry name" value="F-box_AtFBL13-like"/>
    <property type="match status" value="1"/>
</dbReference>
<evidence type="ECO:0000313" key="3">
    <source>
        <dbReference type="Proteomes" id="UP000325081"/>
    </source>
</evidence>
<dbReference type="InterPro" id="IPR050232">
    <property type="entry name" value="FBL13/AtMIF1-like"/>
</dbReference>
<dbReference type="SUPFAM" id="SSF81383">
    <property type="entry name" value="F-box domain"/>
    <property type="match status" value="1"/>
</dbReference>
<feature type="domain" description="F-box" evidence="1">
    <location>
        <begin position="4"/>
        <end position="56"/>
    </location>
</feature>
<dbReference type="AlphaFoldDB" id="A0A5A7R6L3"/>
<dbReference type="PANTHER" id="PTHR31900:SF34">
    <property type="entry name" value="EMB|CAB62440.1-RELATED"/>
    <property type="match status" value="1"/>
</dbReference>
<accession>A0A5A7R6L3</accession>
<dbReference type="OrthoDB" id="811707at2759"/>
<dbReference type="PANTHER" id="PTHR31900">
    <property type="entry name" value="F-BOX/RNI SUPERFAMILY PROTEIN-RELATED"/>
    <property type="match status" value="1"/>
</dbReference>
<dbReference type="Pfam" id="PF24758">
    <property type="entry name" value="LRR_At5g56370"/>
    <property type="match status" value="1"/>
</dbReference>
<dbReference type="InterPro" id="IPR053781">
    <property type="entry name" value="F-box_AtFBL13-like"/>
</dbReference>
<dbReference type="Gene3D" id="1.20.1280.50">
    <property type="match status" value="1"/>
</dbReference>
<protein>
    <submittedName>
        <fullName evidence="2">F-box/RNI-like superfamily protein</fullName>
    </submittedName>
</protein>
<organism evidence="2 3">
    <name type="scientific">Striga asiatica</name>
    <name type="common">Asiatic witchweed</name>
    <name type="synonym">Buchnera asiatica</name>
    <dbReference type="NCBI Taxonomy" id="4170"/>
    <lineage>
        <taxon>Eukaryota</taxon>
        <taxon>Viridiplantae</taxon>
        <taxon>Streptophyta</taxon>
        <taxon>Embryophyta</taxon>
        <taxon>Tracheophyta</taxon>
        <taxon>Spermatophyta</taxon>
        <taxon>Magnoliopsida</taxon>
        <taxon>eudicotyledons</taxon>
        <taxon>Gunneridae</taxon>
        <taxon>Pentapetalae</taxon>
        <taxon>asterids</taxon>
        <taxon>lamiids</taxon>
        <taxon>Lamiales</taxon>
        <taxon>Orobanchaceae</taxon>
        <taxon>Buchnereae</taxon>
        <taxon>Striga</taxon>
    </lineage>
</organism>
<dbReference type="InterPro" id="IPR001810">
    <property type="entry name" value="F-box_dom"/>
</dbReference>
<keyword evidence="3" id="KW-1185">Reference proteome</keyword>
<dbReference type="Proteomes" id="UP000325081">
    <property type="component" value="Unassembled WGS sequence"/>
</dbReference>
<dbReference type="Pfam" id="PF00646">
    <property type="entry name" value="F-box"/>
    <property type="match status" value="1"/>
</dbReference>
<comment type="caution">
    <text evidence="2">The sequence shown here is derived from an EMBL/GenBank/DDBJ whole genome shotgun (WGS) entry which is preliminary data.</text>
</comment>
<dbReference type="EMBL" id="BKCP01010515">
    <property type="protein sequence ID" value="GER53335.1"/>
    <property type="molecule type" value="Genomic_DNA"/>
</dbReference>
<name>A0A5A7R6L3_STRAF</name>
<evidence type="ECO:0000313" key="2">
    <source>
        <dbReference type="EMBL" id="GER53335.1"/>
    </source>
</evidence>
<dbReference type="InterPro" id="IPR055411">
    <property type="entry name" value="LRR_FXL15/At3g58940/PEG3-like"/>
</dbReference>
<reference evidence="3" key="1">
    <citation type="journal article" date="2019" name="Curr. Biol.">
        <title>Genome Sequence of Striga asiatica Provides Insight into the Evolution of Plant Parasitism.</title>
        <authorList>
            <person name="Yoshida S."/>
            <person name="Kim S."/>
            <person name="Wafula E.K."/>
            <person name="Tanskanen J."/>
            <person name="Kim Y.M."/>
            <person name="Honaas L."/>
            <person name="Yang Z."/>
            <person name="Spallek T."/>
            <person name="Conn C.E."/>
            <person name="Ichihashi Y."/>
            <person name="Cheong K."/>
            <person name="Cui S."/>
            <person name="Der J.P."/>
            <person name="Gundlach H."/>
            <person name="Jiao Y."/>
            <person name="Hori C."/>
            <person name="Ishida J.K."/>
            <person name="Kasahara H."/>
            <person name="Kiba T."/>
            <person name="Kim M.S."/>
            <person name="Koo N."/>
            <person name="Laohavisit A."/>
            <person name="Lee Y.H."/>
            <person name="Lumba S."/>
            <person name="McCourt P."/>
            <person name="Mortimer J.C."/>
            <person name="Mutuku J.M."/>
            <person name="Nomura T."/>
            <person name="Sasaki-Sekimoto Y."/>
            <person name="Seto Y."/>
            <person name="Wang Y."/>
            <person name="Wakatake T."/>
            <person name="Sakakibara H."/>
            <person name="Demura T."/>
            <person name="Yamaguchi S."/>
            <person name="Yoneyama K."/>
            <person name="Manabe R.I."/>
            <person name="Nelson D.C."/>
            <person name="Schulman A.H."/>
            <person name="Timko M.P."/>
            <person name="dePamphilis C.W."/>
            <person name="Choi D."/>
            <person name="Shirasu K."/>
        </authorList>
    </citation>
    <scope>NUCLEOTIDE SEQUENCE [LARGE SCALE GENOMIC DNA]</scope>
    <source>
        <strain evidence="3">cv. UVA1</strain>
    </source>
</reference>
<sequence length="301" mass="34714">MASIDRLSALPDDILSHILSFLPLKTSVSTSALSARWRRLWTYAPNIQLTEEYQLLRFIMYSLPESNPYHEKFVDVLTKILSQSESHGVNTLRLDMYYFDEHELEARLESAFACNVKTLDLTLRYGSEDIHLFDEGPLFYLRLNLFDIKMNSGTSKTLVDLRLDLFYIKIKIGTVCLPALKRLHLGGVTLDGTLNNLISCCPVLEEFTVAYYIQCDENMGYHCISSSTMKRLVFNCEFPYKLKIDTPALNYLLLRYDIPHNFSVGSMDFLVEAHIVLEHFKVIVNDNLYSHSLLELLGRFL</sequence>
<dbReference type="InterPro" id="IPR036047">
    <property type="entry name" value="F-box-like_dom_sf"/>
</dbReference>
<dbReference type="PROSITE" id="PS50181">
    <property type="entry name" value="FBOX"/>
    <property type="match status" value="1"/>
</dbReference>
<proteinExistence type="predicted"/>
<evidence type="ECO:0000259" key="1">
    <source>
        <dbReference type="PROSITE" id="PS50181"/>
    </source>
</evidence>